<evidence type="ECO:0000313" key="2">
    <source>
        <dbReference type="EMBL" id="GAD04848.1"/>
    </source>
</evidence>
<comment type="caution">
    <text evidence="2">The sequence shown here is derived from an EMBL/GenBank/DDBJ whole genome shotgun (WGS) entry which is preliminary data.</text>
</comment>
<keyword evidence="1" id="KW-1133">Transmembrane helix</keyword>
<organism evidence="2 3">
    <name type="scientific">Porphyromonas crevioricanis JCM 15906</name>
    <dbReference type="NCBI Taxonomy" id="1305617"/>
    <lineage>
        <taxon>Bacteria</taxon>
        <taxon>Pseudomonadati</taxon>
        <taxon>Bacteroidota</taxon>
        <taxon>Bacteroidia</taxon>
        <taxon>Bacteroidales</taxon>
        <taxon>Porphyromonadaceae</taxon>
        <taxon>Porphyromonas</taxon>
    </lineage>
</organism>
<keyword evidence="1" id="KW-0472">Membrane</keyword>
<dbReference type="AlphaFoldDB" id="T1CP00"/>
<dbReference type="EMBL" id="BAOU01000014">
    <property type="protein sequence ID" value="GAD04848.1"/>
    <property type="molecule type" value="Genomic_DNA"/>
</dbReference>
<reference evidence="3" key="1">
    <citation type="journal article" date="2013" name="Genome">
        <title>Draft Genome Sequences of Porphyromonas crevioricanis JCM 15906T and Porphyromonas cansulci JCM 13913T Isolated from a Canine Oral Cavity.</title>
        <authorList>
            <person name="Sakamoto M."/>
            <person name="Tanaka N."/>
            <person name="Shiwa Y."/>
            <person name="Yoshikawa H."/>
            <person name="Ohkuma M."/>
        </authorList>
    </citation>
    <scope>NUCLEOTIDE SEQUENCE [LARGE SCALE GENOMIC DNA]</scope>
    <source>
        <strain evidence="3">JCM 15906</strain>
    </source>
</reference>
<protein>
    <submittedName>
        <fullName evidence="2">Uncharacterized protein</fullName>
    </submittedName>
</protein>
<sequence length="47" mass="5286">MGELNSQSILGLSPCIFLFSFVSFCFGFEVFFMPELGTFSKDFPSSF</sequence>
<accession>T1CP00</accession>
<dbReference type="Proteomes" id="UP000018031">
    <property type="component" value="Unassembled WGS sequence"/>
</dbReference>
<evidence type="ECO:0000313" key="3">
    <source>
        <dbReference type="Proteomes" id="UP000018031"/>
    </source>
</evidence>
<reference evidence="2 3" key="2">
    <citation type="journal article" date="2013" name="Genome Announc.">
        <title>Draft Genome Sequences of Porphyromonas crevioricanis JCM 15906T and Porphyromonas cansulci JCM 13913T Isolated from a Canine Oral Cavity.</title>
        <authorList>
            <person name="Sakamoto M."/>
            <person name="Tanaka N."/>
            <person name="Shiwa Y."/>
            <person name="Yoshikawa H."/>
            <person name="Ohkuma M."/>
        </authorList>
    </citation>
    <scope>NUCLEOTIDE SEQUENCE [LARGE SCALE GENOMIC DNA]</scope>
    <source>
        <strain evidence="2 3">JCM 15906</strain>
    </source>
</reference>
<gene>
    <name evidence="2" type="ORF">PORCRE_545</name>
</gene>
<feature type="transmembrane region" description="Helical" evidence="1">
    <location>
        <begin position="12"/>
        <end position="33"/>
    </location>
</feature>
<keyword evidence="1" id="KW-0812">Transmembrane</keyword>
<evidence type="ECO:0000256" key="1">
    <source>
        <dbReference type="SAM" id="Phobius"/>
    </source>
</evidence>
<name>T1CP00_9PORP</name>
<proteinExistence type="predicted"/>